<gene>
    <name evidence="2" type="ORF">OB236_22895</name>
</gene>
<sequence>MQEKLMKITKKQKTGLILCAIVILAIYVAFTVYFGLFMSNAREQSFLDHKNRMDITKVEVKYPPQKPNFNEVKVGSYLENIHNVSIADSTFSADLYIWFSWLGNKDLNPGETFQVIGGKMDSKELSSEHYLDNGNNYQRYKITVTLDKVFDTTRFSLEDHMLNIYIEDKKNDGGALNYVVDDNSAISSRVKIPGYRVTNFQNVVKPHEYKSTFSSPNANGLNRVFSQYAIAISMNRIDWSFYFKIFFPYLLSVALGLIVLWTKPDLIDARTGLGGASFFGVVANAYVVNSLVPANGGTFGLLDVLTLSSLISVFLIVVASILSYNFYKRQEKPELSMVFDKVVFFSITVGYLLLSLILPFCTYLNA</sequence>
<comment type="caution">
    <text evidence="2">The sequence shown here is derived from an EMBL/GenBank/DDBJ whole genome shotgun (WGS) entry which is preliminary data.</text>
</comment>
<keyword evidence="1" id="KW-0812">Transmembrane</keyword>
<protein>
    <submittedName>
        <fullName evidence="2">Uncharacterized protein</fullName>
    </submittedName>
</protein>
<feature type="transmembrane region" description="Helical" evidence="1">
    <location>
        <begin position="338"/>
        <end position="360"/>
    </location>
</feature>
<proteinExistence type="predicted"/>
<organism evidence="2 3">
    <name type="scientific">Paenibacillus baimaensis</name>
    <dbReference type="NCBI Taxonomy" id="2982185"/>
    <lineage>
        <taxon>Bacteria</taxon>
        <taxon>Bacillati</taxon>
        <taxon>Bacillota</taxon>
        <taxon>Bacilli</taxon>
        <taxon>Bacillales</taxon>
        <taxon>Paenibacillaceae</taxon>
        <taxon>Paenibacillus</taxon>
    </lineage>
</organism>
<evidence type="ECO:0000313" key="3">
    <source>
        <dbReference type="Proteomes" id="UP001652445"/>
    </source>
</evidence>
<keyword evidence="1" id="KW-0472">Membrane</keyword>
<feature type="transmembrane region" description="Helical" evidence="1">
    <location>
        <begin position="273"/>
        <end position="292"/>
    </location>
</feature>
<evidence type="ECO:0000313" key="2">
    <source>
        <dbReference type="EMBL" id="MCU6794959.1"/>
    </source>
</evidence>
<dbReference type="RefSeq" id="WP_262686021.1">
    <property type="nucleotide sequence ID" value="NZ_JAOQIO010000089.1"/>
</dbReference>
<dbReference type="InterPro" id="IPR038050">
    <property type="entry name" value="Neuro_actylchol_rec"/>
</dbReference>
<evidence type="ECO:0000256" key="1">
    <source>
        <dbReference type="SAM" id="Phobius"/>
    </source>
</evidence>
<feature type="transmembrane region" description="Helical" evidence="1">
    <location>
        <begin position="16"/>
        <end position="38"/>
    </location>
</feature>
<dbReference type="Proteomes" id="UP001652445">
    <property type="component" value="Unassembled WGS sequence"/>
</dbReference>
<feature type="transmembrane region" description="Helical" evidence="1">
    <location>
        <begin position="241"/>
        <end position="261"/>
    </location>
</feature>
<keyword evidence="3" id="KW-1185">Reference proteome</keyword>
<accession>A0ABT2UJY7</accession>
<reference evidence="2 3" key="1">
    <citation type="submission" date="2022-09" db="EMBL/GenBank/DDBJ databases">
        <authorList>
            <person name="Han X.L."/>
            <person name="Wang Q."/>
            <person name="Lu T."/>
        </authorList>
    </citation>
    <scope>NUCLEOTIDE SEQUENCE [LARGE SCALE GENOMIC DNA]</scope>
    <source>
        <strain evidence="2 3">WQ 127069</strain>
    </source>
</reference>
<name>A0ABT2UJY7_9BACL</name>
<feature type="transmembrane region" description="Helical" evidence="1">
    <location>
        <begin position="304"/>
        <end position="326"/>
    </location>
</feature>
<dbReference type="Gene3D" id="1.20.58.390">
    <property type="entry name" value="Neurotransmitter-gated ion-channel transmembrane domain"/>
    <property type="match status" value="1"/>
</dbReference>
<dbReference type="EMBL" id="JAOQIO010000089">
    <property type="protein sequence ID" value="MCU6794959.1"/>
    <property type="molecule type" value="Genomic_DNA"/>
</dbReference>
<keyword evidence="1" id="KW-1133">Transmembrane helix</keyword>